<evidence type="ECO:0000313" key="3">
    <source>
        <dbReference type="Proteomes" id="UP000217257"/>
    </source>
</evidence>
<dbReference type="KEGG" id="cfus:CYFUS_002583"/>
<keyword evidence="1" id="KW-0732">Signal</keyword>
<dbReference type="EMBL" id="CP022098">
    <property type="protein sequence ID" value="ATB37162.1"/>
    <property type="molecule type" value="Genomic_DNA"/>
</dbReference>
<evidence type="ECO:0000313" key="2">
    <source>
        <dbReference type="EMBL" id="ATB37162.1"/>
    </source>
</evidence>
<gene>
    <name evidence="2" type="ORF">CYFUS_002583</name>
</gene>
<name>A0A250J102_9BACT</name>
<dbReference type="AlphaFoldDB" id="A0A250J102"/>
<evidence type="ECO:0000256" key="1">
    <source>
        <dbReference type="SAM" id="SignalP"/>
    </source>
</evidence>
<feature type="chain" id="PRO_5012264672" description="Outer membrane protein beta-barrel domain-containing protein" evidence="1">
    <location>
        <begin position="23"/>
        <end position="178"/>
    </location>
</feature>
<sequence>MKRPLLLWFGLVAAALPSAAPAGTPETFAPRLHVAAGASLDRSALSVDAGVRWAPLAHLALGVDLEFNPWIDLLSGSFAPGVLSLVGSGIYRWTQVEGVELRTTVNLGTSLLLFSAVGAPRGSVGAYLGLGALSAAVRVAPGTWLEFKPDMVVPVPQLRGTPFAYRQYRLMVGLEWGP</sequence>
<evidence type="ECO:0008006" key="4">
    <source>
        <dbReference type="Google" id="ProtNLM"/>
    </source>
</evidence>
<reference evidence="2 3" key="1">
    <citation type="submission" date="2017-06" db="EMBL/GenBank/DDBJ databases">
        <title>Sequencing and comparative analysis of myxobacterial genomes.</title>
        <authorList>
            <person name="Rupp O."/>
            <person name="Goesmann A."/>
            <person name="Sogaard-Andersen L."/>
        </authorList>
    </citation>
    <scope>NUCLEOTIDE SEQUENCE [LARGE SCALE GENOMIC DNA]</scope>
    <source>
        <strain evidence="2 3">DSM 52655</strain>
    </source>
</reference>
<accession>A0A250J102</accession>
<proteinExistence type="predicted"/>
<protein>
    <recommendedName>
        <fullName evidence="4">Outer membrane protein beta-barrel domain-containing protein</fullName>
    </recommendedName>
</protein>
<dbReference type="RefSeq" id="WP_095985512.1">
    <property type="nucleotide sequence ID" value="NZ_CP022098.1"/>
</dbReference>
<organism evidence="2 3">
    <name type="scientific">Cystobacter fuscus</name>
    <dbReference type="NCBI Taxonomy" id="43"/>
    <lineage>
        <taxon>Bacteria</taxon>
        <taxon>Pseudomonadati</taxon>
        <taxon>Myxococcota</taxon>
        <taxon>Myxococcia</taxon>
        <taxon>Myxococcales</taxon>
        <taxon>Cystobacterineae</taxon>
        <taxon>Archangiaceae</taxon>
        <taxon>Cystobacter</taxon>
    </lineage>
</organism>
<dbReference type="Proteomes" id="UP000217257">
    <property type="component" value="Chromosome"/>
</dbReference>
<feature type="signal peptide" evidence="1">
    <location>
        <begin position="1"/>
        <end position="22"/>
    </location>
</feature>